<comment type="catalytic activity">
    <reaction evidence="4 5">
        <text>an acyl phosphate + H2O = a carboxylate + phosphate + H(+)</text>
        <dbReference type="Rhea" id="RHEA:14965"/>
        <dbReference type="ChEBI" id="CHEBI:15377"/>
        <dbReference type="ChEBI" id="CHEBI:15378"/>
        <dbReference type="ChEBI" id="CHEBI:29067"/>
        <dbReference type="ChEBI" id="CHEBI:43474"/>
        <dbReference type="ChEBI" id="CHEBI:59918"/>
        <dbReference type="EC" id="3.6.1.7"/>
    </reaction>
</comment>
<sequence>MDIVTDPLIARRVWISGTVQGVGFRYWTEKEAIRLGVGGTVRNLFDQRVEAEFEGPPEAVDSLTEWLRHGPPSARVSGIEVEEREPRGMTRFSAQ</sequence>
<dbReference type="AlphaFoldDB" id="A0A4S4FS81"/>
<dbReference type="EMBL" id="SSSM01000001">
    <property type="protein sequence ID" value="THG33148.1"/>
    <property type="molecule type" value="Genomic_DNA"/>
</dbReference>
<evidence type="ECO:0000256" key="3">
    <source>
        <dbReference type="ARBA" id="ARBA00015991"/>
    </source>
</evidence>
<dbReference type="PROSITE" id="PS51160">
    <property type="entry name" value="ACYLPHOSPHATASE_3"/>
    <property type="match status" value="1"/>
</dbReference>
<evidence type="ECO:0000256" key="4">
    <source>
        <dbReference type="ARBA" id="ARBA00047645"/>
    </source>
</evidence>
<evidence type="ECO:0000259" key="7">
    <source>
        <dbReference type="PROSITE" id="PS51160"/>
    </source>
</evidence>
<dbReference type="OrthoDB" id="3182027at2"/>
<proteinExistence type="inferred from homology"/>
<dbReference type="InterPro" id="IPR017968">
    <property type="entry name" value="Acylphosphatase_CS"/>
</dbReference>
<dbReference type="InterPro" id="IPR020456">
    <property type="entry name" value="Acylphosphatase"/>
</dbReference>
<evidence type="ECO:0000256" key="1">
    <source>
        <dbReference type="ARBA" id="ARBA00005614"/>
    </source>
</evidence>
<name>A0A4S4FS81_9MICO</name>
<evidence type="ECO:0000313" key="9">
    <source>
        <dbReference type="Proteomes" id="UP000309133"/>
    </source>
</evidence>
<dbReference type="EC" id="3.6.1.7" evidence="2 5"/>
<dbReference type="Proteomes" id="UP000309133">
    <property type="component" value="Unassembled WGS sequence"/>
</dbReference>
<keyword evidence="5 8" id="KW-0378">Hydrolase</keyword>
<organism evidence="8 9">
    <name type="scientific">Naasia lichenicola</name>
    <dbReference type="NCBI Taxonomy" id="2565933"/>
    <lineage>
        <taxon>Bacteria</taxon>
        <taxon>Bacillati</taxon>
        <taxon>Actinomycetota</taxon>
        <taxon>Actinomycetes</taxon>
        <taxon>Micrococcales</taxon>
        <taxon>Microbacteriaceae</taxon>
        <taxon>Naasia</taxon>
    </lineage>
</organism>
<protein>
    <recommendedName>
        <fullName evidence="3 5">acylphosphatase</fullName>
        <ecNumber evidence="2 5">3.6.1.7</ecNumber>
    </recommendedName>
</protein>
<feature type="active site" evidence="5">
    <location>
        <position position="25"/>
    </location>
</feature>
<dbReference type="PANTHER" id="PTHR47268">
    <property type="entry name" value="ACYLPHOSPHATASE"/>
    <property type="match status" value="1"/>
</dbReference>
<comment type="caution">
    <text evidence="8">The sequence shown here is derived from an EMBL/GenBank/DDBJ whole genome shotgun (WGS) entry which is preliminary data.</text>
</comment>
<comment type="similarity">
    <text evidence="1 6">Belongs to the acylphosphatase family.</text>
</comment>
<dbReference type="PROSITE" id="PS00150">
    <property type="entry name" value="ACYLPHOSPHATASE_1"/>
    <property type="match status" value="1"/>
</dbReference>
<evidence type="ECO:0000313" key="8">
    <source>
        <dbReference type="EMBL" id="THG33148.1"/>
    </source>
</evidence>
<evidence type="ECO:0000256" key="2">
    <source>
        <dbReference type="ARBA" id="ARBA00012150"/>
    </source>
</evidence>
<gene>
    <name evidence="8" type="ORF">E6C64_01955</name>
</gene>
<dbReference type="InterPro" id="IPR036046">
    <property type="entry name" value="Acylphosphatase-like_dom_sf"/>
</dbReference>
<feature type="active site" evidence="5">
    <location>
        <position position="43"/>
    </location>
</feature>
<evidence type="ECO:0000256" key="5">
    <source>
        <dbReference type="PROSITE-ProRule" id="PRU00520"/>
    </source>
</evidence>
<accession>A0A4S4FS81</accession>
<keyword evidence="9" id="KW-1185">Reference proteome</keyword>
<dbReference type="PANTHER" id="PTHR47268:SF4">
    <property type="entry name" value="ACYLPHOSPHATASE"/>
    <property type="match status" value="1"/>
</dbReference>
<dbReference type="InterPro" id="IPR001792">
    <property type="entry name" value="Acylphosphatase-like_dom"/>
</dbReference>
<dbReference type="GO" id="GO:0003998">
    <property type="term" value="F:acylphosphatase activity"/>
    <property type="evidence" value="ECO:0007669"/>
    <property type="project" value="UniProtKB-EC"/>
</dbReference>
<dbReference type="RefSeq" id="WP_136425929.1">
    <property type="nucleotide sequence ID" value="NZ_SSSM01000001.1"/>
</dbReference>
<feature type="domain" description="Acylphosphatase-like" evidence="7">
    <location>
        <begin position="10"/>
        <end position="95"/>
    </location>
</feature>
<dbReference type="SUPFAM" id="SSF54975">
    <property type="entry name" value="Acylphosphatase/BLUF domain-like"/>
    <property type="match status" value="1"/>
</dbReference>
<dbReference type="Pfam" id="PF00708">
    <property type="entry name" value="Acylphosphatase"/>
    <property type="match status" value="1"/>
</dbReference>
<dbReference type="Gene3D" id="3.30.70.100">
    <property type="match status" value="1"/>
</dbReference>
<evidence type="ECO:0000256" key="6">
    <source>
        <dbReference type="RuleBase" id="RU004168"/>
    </source>
</evidence>
<reference evidence="8 9" key="1">
    <citation type="submission" date="2019-04" db="EMBL/GenBank/DDBJ databases">
        <authorList>
            <person name="Jiang L."/>
        </authorList>
    </citation>
    <scope>NUCLEOTIDE SEQUENCE [LARGE SCALE GENOMIC DNA]</scope>
    <source>
        <strain evidence="8 9">YIM 131853</strain>
    </source>
</reference>